<evidence type="ECO:0000259" key="12">
    <source>
        <dbReference type="Pfam" id="PF21760"/>
    </source>
</evidence>
<evidence type="ECO:0000256" key="6">
    <source>
        <dbReference type="ARBA" id="ARBA00022989"/>
    </source>
</evidence>
<feature type="domain" description="Protein translocase subunit SecDF P1" evidence="12">
    <location>
        <begin position="70"/>
        <end position="126"/>
    </location>
</feature>
<dbReference type="InterPro" id="IPR022813">
    <property type="entry name" value="SecD/SecF_arch_bac"/>
</dbReference>
<dbReference type="Gene3D" id="3.30.1360.200">
    <property type="match status" value="1"/>
</dbReference>
<dbReference type="InterPro" id="IPR048631">
    <property type="entry name" value="SecD_1st"/>
</dbReference>
<keyword evidence="6 9" id="KW-1133">Transmembrane helix</keyword>
<name>A0ABW0GR48_9MICO</name>
<keyword evidence="15" id="KW-1185">Reference proteome</keyword>
<feature type="domain" description="Protein export membrane protein SecD/SecF C-terminal" evidence="11">
    <location>
        <begin position="397"/>
        <end position="572"/>
    </location>
</feature>
<evidence type="ECO:0000256" key="7">
    <source>
        <dbReference type="ARBA" id="ARBA00023010"/>
    </source>
</evidence>
<organism evidence="14 15">
    <name type="scientific">Aquipuribacter nitratireducens</name>
    <dbReference type="NCBI Taxonomy" id="650104"/>
    <lineage>
        <taxon>Bacteria</taxon>
        <taxon>Bacillati</taxon>
        <taxon>Actinomycetota</taxon>
        <taxon>Actinomycetes</taxon>
        <taxon>Micrococcales</taxon>
        <taxon>Intrasporangiaceae</taxon>
        <taxon>Aquipuribacter</taxon>
    </lineage>
</organism>
<reference evidence="15" key="1">
    <citation type="journal article" date="2019" name="Int. J. Syst. Evol. Microbiol.">
        <title>The Global Catalogue of Microorganisms (GCM) 10K type strain sequencing project: providing services to taxonomists for standard genome sequencing and annotation.</title>
        <authorList>
            <consortium name="The Broad Institute Genomics Platform"/>
            <consortium name="The Broad Institute Genome Sequencing Center for Infectious Disease"/>
            <person name="Wu L."/>
            <person name="Ma J."/>
        </authorList>
    </citation>
    <scope>NUCLEOTIDE SEQUENCE [LARGE SCALE GENOMIC DNA]</scope>
    <source>
        <strain evidence="15">CCUG 43114</strain>
    </source>
</reference>
<dbReference type="InterPro" id="IPR055344">
    <property type="entry name" value="SecD_SecF_C_bact"/>
</dbReference>
<evidence type="ECO:0000256" key="5">
    <source>
        <dbReference type="ARBA" id="ARBA00022927"/>
    </source>
</evidence>
<comment type="caution">
    <text evidence="9">Lacks conserved residue(s) required for the propagation of feature annotation.</text>
</comment>
<feature type="compositionally biased region" description="Low complexity" evidence="10">
    <location>
        <begin position="153"/>
        <end position="171"/>
    </location>
</feature>
<feature type="domain" description="SecDF P1 head subdomain" evidence="13">
    <location>
        <begin position="283"/>
        <end position="394"/>
    </location>
</feature>
<protein>
    <recommendedName>
        <fullName evidence="9">Protein translocase subunit SecD</fullName>
    </recommendedName>
</protein>
<feature type="transmembrane region" description="Helical" evidence="9">
    <location>
        <begin position="469"/>
        <end position="492"/>
    </location>
</feature>
<dbReference type="EMBL" id="JBHSLD010000027">
    <property type="protein sequence ID" value="MFC5382465.1"/>
    <property type="molecule type" value="Genomic_DNA"/>
</dbReference>
<dbReference type="NCBIfam" id="TIGR01129">
    <property type="entry name" value="secD"/>
    <property type="match status" value="1"/>
</dbReference>
<dbReference type="Proteomes" id="UP001596122">
    <property type="component" value="Unassembled WGS sequence"/>
</dbReference>
<dbReference type="InterPro" id="IPR005791">
    <property type="entry name" value="SecD"/>
</dbReference>
<dbReference type="PANTHER" id="PTHR30081">
    <property type="entry name" value="PROTEIN-EXPORT MEMBRANE PROTEIN SEC"/>
    <property type="match status" value="1"/>
</dbReference>
<accession>A0ABW0GR48</accession>
<keyword evidence="5 9" id="KW-0653">Protein transport</keyword>
<comment type="similarity">
    <text evidence="9">Belongs to the SecD/SecF family. SecD subfamily.</text>
</comment>
<keyword evidence="4 9" id="KW-0812">Transmembrane</keyword>
<evidence type="ECO:0000313" key="14">
    <source>
        <dbReference type="EMBL" id="MFC5382465.1"/>
    </source>
</evidence>
<sequence length="629" mass="65555">MTTTTRRSRPRRALVLLAVIVALVFGTVTGGYFLDDARWSPSLALDLEGGTQVVLTPVAEEGAEIPSESIDQAVEIIRQRVNGTGVTEAEVVRQGSSNIVVSIPGQADEETLDLVRASAQLEFRPVLLAGTGVDPSLFEPSVAPSGDPSAPVGEATAPAAEESAVPSAGPADATAEPSVAPSAQGRAVPRGDVADALAAAPTGEPTGAPTAEPVEPVAEPTAEPVAEPAVEPTDASDPAYLTPEVLAEFEQLSCLDPETGAVTRVSESQDDEPLVVCSQDGFEKYVLGPVEVEGENVADAGWGFGTGQTGLSTGQIVVDLQFDGTGTDQFADVSRRLFDLTGDRNRFGIVLDGVVISAPTMNGIIPNGQAQISGNFTQETAEVLANQLRYGALPLSFTVESTESISATLGDEQLRLGVLAGLIGLGLVVVYMLVQYRALGLVTIASLAIAGLLAYGLLLLFSWRQGYRLSLPGVVGLIVAIGITADSFIIFFERIRDEIRDGRSVAVAIERGWERSLRTILISDTVSLLAAVVLYTVSVGGVRGFAFTLGLTTVIDLIVVVLFTKPVVTLLSRTRFFGEGHTLSGFDAEHLGSVVARNAIRSGTRGVPTGTTVAERKRAAAAANEGAVL</sequence>
<dbReference type="RefSeq" id="WP_340268600.1">
    <property type="nucleotide sequence ID" value="NZ_JBBEOG010000003.1"/>
</dbReference>
<proteinExistence type="inferred from homology"/>
<evidence type="ECO:0000313" key="15">
    <source>
        <dbReference type="Proteomes" id="UP001596122"/>
    </source>
</evidence>
<comment type="function">
    <text evidence="9">Part of the Sec protein translocase complex. Interacts with the SecYEG preprotein conducting channel. SecDF uses the proton motive force (PMF) to complete protein translocation after the ATP-dependent function of SecA.</text>
</comment>
<keyword evidence="2 9" id="KW-0813">Transport</keyword>
<dbReference type="InterPro" id="IPR054384">
    <property type="entry name" value="SecDF_P1_head"/>
</dbReference>
<evidence type="ECO:0000256" key="9">
    <source>
        <dbReference type="HAMAP-Rule" id="MF_01463"/>
    </source>
</evidence>
<evidence type="ECO:0000256" key="4">
    <source>
        <dbReference type="ARBA" id="ARBA00022692"/>
    </source>
</evidence>
<dbReference type="HAMAP" id="MF_01463_B">
    <property type="entry name" value="SecD_B"/>
    <property type="match status" value="1"/>
</dbReference>
<evidence type="ECO:0000256" key="3">
    <source>
        <dbReference type="ARBA" id="ARBA00022475"/>
    </source>
</evidence>
<dbReference type="InterPro" id="IPR048634">
    <property type="entry name" value="SecD_SecF_C"/>
</dbReference>
<dbReference type="Pfam" id="PF22599">
    <property type="entry name" value="SecDF_P1_head"/>
    <property type="match status" value="1"/>
</dbReference>
<feature type="transmembrane region" description="Helical" evidence="9">
    <location>
        <begin position="520"/>
        <end position="538"/>
    </location>
</feature>
<feature type="compositionally biased region" description="Low complexity" evidence="10">
    <location>
        <begin position="198"/>
        <end position="233"/>
    </location>
</feature>
<feature type="region of interest" description="Disordered" evidence="10">
    <location>
        <begin position="138"/>
        <end position="236"/>
    </location>
</feature>
<dbReference type="PANTHER" id="PTHR30081:SF1">
    <property type="entry name" value="PROTEIN TRANSLOCASE SUBUNIT SECD"/>
    <property type="match status" value="1"/>
</dbReference>
<dbReference type="Pfam" id="PF02355">
    <property type="entry name" value="SecD_SecF_C"/>
    <property type="match status" value="1"/>
</dbReference>
<evidence type="ECO:0000256" key="10">
    <source>
        <dbReference type="SAM" id="MobiDB-lite"/>
    </source>
</evidence>
<feature type="transmembrane region" description="Helical" evidence="9">
    <location>
        <begin position="544"/>
        <end position="563"/>
    </location>
</feature>
<keyword evidence="3 9" id="KW-1003">Cell membrane</keyword>
<comment type="subunit">
    <text evidence="9">Forms a complex with SecF. Part of the essential Sec protein translocation apparatus which comprises SecA, SecYEG and auxiliary proteins SecDF. Other proteins may also be involved.</text>
</comment>
<evidence type="ECO:0000259" key="13">
    <source>
        <dbReference type="Pfam" id="PF22599"/>
    </source>
</evidence>
<evidence type="ECO:0000256" key="1">
    <source>
        <dbReference type="ARBA" id="ARBA00004651"/>
    </source>
</evidence>
<dbReference type="Gene3D" id="3.30.70.3220">
    <property type="match status" value="1"/>
</dbReference>
<evidence type="ECO:0000256" key="2">
    <source>
        <dbReference type="ARBA" id="ARBA00022448"/>
    </source>
</evidence>
<feature type="transmembrane region" description="Helical" evidence="9">
    <location>
        <begin position="414"/>
        <end position="434"/>
    </location>
</feature>
<dbReference type="Pfam" id="PF21760">
    <property type="entry name" value="SecD_1st"/>
    <property type="match status" value="1"/>
</dbReference>
<feature type="transmembrane region" description="Helical" evidence="9">
    <location>
        <begin position="441"/>
        <end position="463"/>
    </location>
</feature>
<comment type="caution">
    <text evidence="14">The sequence shown here is derived from an EMBL/GenBank/DDBJ whole genome shotgun (WGS) entry which is preliminary data.</text>
</comment>
<comment type="subcellular location">
    <subcellularLocation>
        <location evidence="1 9">Cell membrane</location>
        <topology evidence="1 9">Multi-pass membrane protein</topology>
    </subcellularLocation>
</comment>
<dbReference type="NCBIfam" id="TIGR00916">
    <property type="entry name" value="2A0604s01"/>
    <property type="match status" value="1"/>
</dbReference>
<keyword evidence="7 9" id="KW-0811">Translocation</keyword>
<dbReference type="SUPFAM" id="SSF82866">
    <property type="entry name" value="Multidrug efflux transporter AcrB transmembrane domain"/>
    <property type="match status" value="1"/>
</dbReference>
<keyword evidence="8 9" id="KW-0472">Membrane</keyword>
<gene>
    <name evidence="9 14" type="primary">secD</name>
    <name evidence="14" type="ORF">ACFPJ6_16995</name>
</gene>
<evidence type="ECO:0000259" key="11">
    <source>
        <dbReference type="Pfam" id="PF02355"/>
    </source>
</evidence>
<evidence type="ECO:0000256" key="8">
    <source>
        <dbReference type="ARBA" id="ARBA00023136"/>
    </source>
</evidence>